<proteinExistence type="predicted"/>
<dbReference type="Pfam" id="PF01464">
    <property type="entry name" value="SLT"/>
    <property type="match status" value="1"/>
</dbReference>
<dbReference type="SUPFAM" id="SSF53955">
    <property type="entry name" value="Lysozyme-like"/>
    <property type="match status" value="1"/>
</dbReference>
<dbReference type="InterPro" id="IPR023346">
    <property type="entry name" value="Lysozyme-like_dom_sf"/>
</dbReference>
<sequence>MNLIIEQIDNKNKITAIAKVLGVDPVWATAIAMVESSLGTNQRSPTGCKGVFQMSSIAVKDLLQEMEKNDDDLIDIACGIAFLHLLLKRHKSIEEATAHFCDPADRGFYVDKVLAYMKIFKQ</sequence>
<gene>
    <name evidence="2" type="ORF">MM415A01495_0010</name>
</gene>
<dbReference type="Gene3D" id="1.10.530.10">
    <property type="match status" value="1"/>
</dbReference>
<dbReference type="AlphaFoldDB" id="A0A6M3K694"/>
<protein>
    <submittedName>
        <fullName evidence="2">Putative transglycosylase</fullName>
    </submittedName>
</protein>
<dbReference type="EMBL" id="MT142229">
    <property type="protein sequence ID" value="QJA76515.1"/>
    <property type="molecule type" value="Genomic_DNA"/>
</dbReference>
<evidence type="ECO:0000259" key="1">
    <source>
        <dbReference type="Pfam" id="PF01464"/>
    </source>
</evidence>
<dbReference type="InterPro" id="IPR008258">
    <property type="entry name" value="Transglycosylase_SLT_dom_1"/>
</dbReference>
<name>A0A6M3K694_9ZZZZ</name>
<accession>A0A6M3K694</accession>
<evidence type="ECO:0000313" key="2">
    <source>
        <dbReference type="EMBL" id="QJA76515.1"/>
    </source>
</evidence>
<reference evidence="2" key="1">
    <citation type="submission" date="2020-03" db="EMBL/GenBank/DDBJ databases">
        <title>The deep terrestrial virosphere.</title>
        <authorList>
            <person name="Holmfeldt K."/>
            <person name="Nilsson E."/>
            <person name="Simone D."/>
            <person name="Lopez-Fernandez M."/>
            <person name="Wu X."/>
            <person name="de Brujin I."/>
            <person name="Lundin D."/>
            <person name="Andersson A."/>
            <person name="Bertilsson S."/>
            <person name="Dopson M."/>
        </authorList>
    </citation>
    <scope>NUCLEOTIDE SEQUENCE</scope>
    <source>
        <strain evidence="2">MM415A01495</strain>
    </source>
</reference>
<feature type="domain" description="Transglycosylase SLT" evidence="1">
    <location>
        <begin position="17"/>
        <end position="92"/>
    </location>
</feature>
<organism evidence="2">
    <name type="scientific">viral metagenome</name>
    <dbReference type="NCBI Taxonomy" id="1070528"/>
    <lineage>
        <taxon>unclassified sequences</taxon>
        <taxon>metagenomes</taxon>
        <taxon>organismal metagenomes</taxon>
    </lineage>
</organism>